<comment type="caution">
    <text evidence="17">The sequence shown here is derived from an EMBL/GenBank/DDBJ whole genome shotgun (WGS) entry which is preliminary data.</text>
</comment>
<gene>
    <name evidence="17" type="ORF">MMEN_LOCUS18747</name>
</gene>
<evidence type="ECO:0000256" key="4">
    <source>
        <dbReference type="ARBA" id="ARBA00022722"/>
    </source>
</evidence>
<evidence type="ECO:0000313" key="18">
    <source>
        <dbReference type="Proteomes" id="UP000677803"/>
    </source>
</evidence>
<dbReference type="GO" id="GO:0004519">
    <property type="term" value="F:endonuclease activity"/>
    <property type="evidence" value="ECO:0007669"/>
    <property type="project" value="UniProtKB-KW"/>
</dbReference>
<dbReference type="PANTHER" id="PTHR47114">
    <property type="match status" value="1"/>
</dbReference>
<dbReference type="GO" id="GO:0016779">
    <property type="term" value="F:nucleotidyltransferase activity"/>
    <property type="evidence" value="ECO:0007669"/>
    <property type="project" value="UniProtKB-KW"/>
</dbReference>
<feature type="transmembrane region" description="Helical" evidence="14">
    <location>
        <begin position="429"/>
        <end position="447"/>
    </location>
</feature>
<keyword evidence="9" id="KW-0378">Hydrolase</keyword>
<dbReference type="PANTHER" id="PTHR47114:SF4">
    <property type="entry name" value="OLIGODENDROCYTE MYELIN GLYCOPROTEIN B"/>
    <property type="match status" value="1"/>
</dbReference>
<keyword evidence="8" id="KW-0255">Endonuclease</keyword>
<feature type="compositionally biased region" description="Basic and acidic residues" evidence="13">
    <location>
        <begin position="365"/>
        <end position="374"/>
    </location>
</feature>
<protein>
    <submittedName>
        <fullName evidence="17">(Atlantic silverside) hypothetical protein</fullName>
    </submittedName>
</protein>
<feature type="chain" id="PRO_5035842265" evidence="15">
    <location>
        <begin position="21"/>
        <end position="880"/>
    </location>
</feature>
<evidence type="ECO:0000256" key="15">
    <source>
        <dbReference type="SAM" id="SignalP"/>
    </source>
</evidence>
<feature type="compositionally biased region" description="Polar residues" evidence="13">
    <location>
        <begin position="383"/>
        <end position="407"/>
    </location>
</feature>
<evidence type="ECO:0000256" key="3">
    <source>
        <dbReference type="ARBA" id="ARBA00022695"/>
    </source>
</evidence>
<dbReference type="InterPro" id="IPR051071">
    <property type="entry name" value="LRR-bact_E3_ubiq_ligases"/>
</dbReference>
<evidence type="ECO:0000256" key="10">
    <source>
        <dbReference type="ARBA" id="ARBA00022908"/>
    </source>
</evidence>
<evidence type="ECO:0000256" key="6">
    <source>
        <dbReference type="ARBA" id="ARBA00022729"/>
    </source>
</evidence>
<dbReference type="PROSITE" id="PS51027">
    <property type="entry name" value="INTEGRASE_DBD"/>
    <property type="match status" value="1"/>
</dbReference>
<dbReference type="Pfam" id="PF01462">
    <property type="entry name" value="LRRNT"/>
    <property type="match status" value="1"/>
</dbReference>
<evidence type="ECO:0000256" key="7">
    <source>
        <dbReference type="ARBA" id="ARBA00022737"/>
    </source>
</evidence>
<evidence type="ECO:0000256" key="9">
    <source>
        <dbReference type="ARBA" id="ARBA00022801"/>
    </source>
</evidence>
<dbReference type="InterPro" id="IPR003591">
    <property type="entry name" value="Leu-rich_rpt_typical-subtyp"/>
</dbReference>
<proteinExistence type="predicted"/>
<organism evidence="17 18">
    <name type="scientific">Menidia menidia</name>
    <name type="common">Atlantic silverside</name>
    <dbReference type="NCBI Taxonomy" id="238744"/>
    <lineage>
        <taxon>Eukaryota</taxon>
        <taxon>Metazoa</taxon>
        <taxon>Chordata</taxon>
        <taxon>Craniata</taxon>
        <taxon>Vertebrata</taxon>
        <taxon>Euteleostomi</taxon>
        <taxon>Actinopterygii</taxon>
        <taxon>Neopterygii</taxon>
        <taxon>Teleostei</taxon>
        <taxon>Neoteleostei</taxon>
        <taxon>Acanthomorphata</taxon>
        <taxon>Ovalentaria</taxon>
        <taxon>Atherinomorphae</taxon>
        <taxon>Atheriniformes</taxon>
        <taxon>Atherinopsidae</taxon>
        <taxon>Menidiinae</taxon>
        <taxon>Menidia</taxon>
    </lineage>
</organism>
<evidence type="ECO:0000259" key="16">
    <source>
        <dbReference type="PROSITE" id="PS51027"/>
    </source>
</evidence>
<feature type="transmembrane region" description="Helical" evidence="14">
    <location>
        <begin position="244"/>
        <end position="265"/>
    </location>
</feature>
<feature type="signal peptide" evidence="15">
    <location>
        <begin position="1"/>
        <end position="20"/>
    </location>
</feature>
<feature type="region of interest" description="Disordered" evidence="13">
    <location>
        <begin position="768"/>
        <end position="787"/>
    </location>
</feature>
<dbReference type="AlphaFoldDB" id="A0A8S4BQW3"/>
<feature type="compositionally biased region" description="Basic and acidic residues" evidence="13">
    <location>
        <begin position="411"/>
        <end position="420"/>
    </location>
</feature>
<keyword evidence="11" id="KW-0238">DNA-binding</keyword>
<dbReference type="SUPFAM" id="SSF52058">
    <property type="entry name" value="L domain-like"/>
    <property type="match status" value="1"/>
</dbReference>
<evidence type="ECO:0000256" key="2">
    <source>
        <dbReference type="ARBA" id="ARBA00022679"/>
    </source>
</evidence>
<feature type="compositionally biased region" description="Polar residues" evidence="13">
    <location>
        <begin position="150"/>
        <end position="162"/>
    </location>
</feature>
<evidence type="ECO:0000256" key="14">
    <source>
        <dbReference type="SAM" id="Phobius"/>
    </source>
</evidence>
<feature type="compositionally biased region" description="Low complexity" evidence="13">
    <location>
        <begin position="169"/>
        <end position="184"/>
    </location>
</feature>
<keyword evidence="14" id="KW-1133">Transmembrane helix</keyword>
<feature type="compositionally biased region" description="Polar residues" evidence="13">
    <location>
        <begin position="768"/>
        <end position="779"/>
    </location>
</feature>
<keyword evidence="14" id="KW-0472">Membrane</keyword>
<feature type="region of interest" description="Disordered" evidence="13">
    <location>
        <begin position="342"/>
        <end position="422"/>
    </location>
</feature>
<feature type="non-terminal residue" evidence="17">
    <location>
        <position position="1"/>
    </location>
</feature>
<feature type="domain" description="Integrase-type" evidence="16">
    <location>
        <begin position="261"/>
        <end position="320"/>
    </location>
</feature>
<sequence>MMIADFTSIVLIWFLPLTVGGAVTSGQRNDLANGTMAQVTREQFGHGQLTTQDTSISNPPTETAAIDVTTSTWDVADSPEGTNGSGSLPKTTPALPPVTSTLKTRSAVNGSAGTVQVGTEPVTFTTEVPPVNATDPTGPSSVPPVPSNSTQTGDTGHMSTTELGREKSTSSSTSQSRLTTLISTATASVKADDGRSTSTESVTGVNTVNGSMGSRTTSAGKTVSHLTNAKKPRNAKTRSNDGKAVAGIIGGALALMMVGFLAIYIKKRKLQKQQITTTDWAGPTPFLMAGNDNGQVSLRSSNRISLASFLPQRLSKRLSLLPECDEELQDMTVGVTFGGKTQGDASVEVSKEPSGTIPTVTATEKAAEKVEKSASETPLEINNIPSTNNSHAGNQTQDNSGNPSNALGKQGKQEKEEEKQTMPVPTCSASLLLLLLLLGGLLGGWVLSICPAVCTCSGGHRVVDCSSRGLTKLPPGLQHNIRFLNLSFNSLQSLDSQLSHYAHLRTLDLSYNRLMSLPPALPRSLWDMRVVGNHLRSLDKNDTAYHWNLRILDLSDNELDRVVFINNTLLSLKSLNLSRNRFWTVPTNMPHNLETVDLSHNYLVQILPGSLDRLPRLVRFYLHANRFSWLSEGIFQKLTGLEVITLGDNPWACEEEDNITRLLRWAERSRAVVFGCPCYTSPICGKAHPPTTGRGRHSALLTEPPLWVDSRAQGPDGQSPARTAITSGYHLRPALYETAIYEDKGGGWTESEDQVLLAWTASTSFQRFSPHTSTTTGPQPFTKKPKKANANHKNLAALVRIQSPTLTIAVMATYTVIIPGHELLKFGAGQIKAGPVSVSHWFVFRGSQICQQGCHLVKRSPANSLVISGISEDEKKTTHS</sequence>
<evidence type="ECO:0000256" key="1">
    <source>
        <dbReference type="ARBA" id="ARBA00022614"/>
    </source>
</evidence>
<reference evidence="17" key="1">
    <citation type="submission" date="2021-05" db="EMBL/GenBank/DDBJ databases">
        <authorList>
            <person name="Tigano A."/>
        </authorList>
    </citation>
    <scope>NUCLEOTIDE SEQUENCE</scope>
</reference>
<dbReference type="PROSITE" id="PS51450">
    <property type="entry name" value="LRR"/>
    <property type="match status" value="1"/>
</dbReference>
<keyword evidence="5" id="KW-0479">Metal-binding</keyword>
<dbReference type="InterPro" id="IPR001037">
    <property type="entry name" value="Integrase_C_retrovir"/>
</dbReference>
<keyword evidence="10" id="KW-0229">DNA integration</keyword>
<keyword evidence="4" id="KW-0540">Nuclease</keyword>
<name>A0A8S4BQW3_9TELE</name>
<dbReference type="SMART" id="SM00369">
    <property type="entry name" value="LRR_TYP"/>
    <property type="match status" value="4"/>
</dbReference>
<dbReference type="GO" id="GO:0046872">
    <property type="term" value="F:metal ion binding"/>
    <property type="evidence" value="ECO:0007669"/>
    <property type="project" value="UniProtKB-KW"/>
</dbReference>
<dbReference type="SMART" id="SM00013">
    <property type="entry name" value="LRRNT"/>
    <property type="match status" value="1"/>
</dbReference>
<feature type="region of interest" description="Disordered" evidence="13">
    <location>
        <begin position="120"/>
        <end position="239"/>
    </location>
</feature>
<accession>A0A8S4BQW3</accession>
<evidence type="ECO:0000313" key="17">
    <source>
        <dbReference type="EMBL" id="CAG6007280.1"/>
    </source>
</evidence>
<keyword evidence="6 15" id="KW-0732">Signal</keyword>
<evidence type="ECO:0000256" key="8">
    <source>
        <dbReference type="ARBA" id="ARBA00022759"/>
    </source>
</evidence>
<dbReference type="EMBL" id="CAJRST010037777">
    <property type="protein sequence ID" value="CAG6007280.1"/>
    <property type="molecule type" value="Genomic_DNA"/>
</dbReference>
<evidence type="ECO:0000256" key="12">
    <source>
        <dbReference type="PROSITE-ProRule" id="PRU00506"/>
    </source>
</evidence>
<keyword evidence="18" id="KW-1185">Reference proteome</keyword>
<feature type="compositionally biased region" description="Polar residues" evidence="13">
    <location>
        <begin position="196"/>
        <end position="227"/>
    </location>
</feature>
<keyword evidence="7" id="KW-0677">Repeat</keyword>
<evidence type="ECO:0000256" key="11">
    <source>
        <dbReference type="ARBA" id="ARBA00023125"/>
    </source>
</evidence>
<keyword evidence="3" id="KW-0548">Nucleotidyltransferase</keyword>
<dbReference type="Pfam" id="PF00560">
    <property type="entry name" value="LRR_1"/>
    <property type="match status" value="1"/>
</dbReference>
<dbReference type="GO" id="GO:0031102">
    <property type="term" value="P:neuron projection regeneration"/>
    <property type="evidence" value="ECO:0007669"/>
    <property type="project" value="TreeGrafter"/>
</dbReference>
<keyword evidence="1" id="KW-0433">Leucine-rich repeat</keyword>
<dbReference type="InterPro" id="IPR032675">
    <property type="entry name" value="LRR_dom_sf"/>
</dbReference>
<dbReference type="Gene3D" id="3.80.10.10">
    <property type="entry name" value="Ribonuclease Inhibitor"/>
    <property type="match status" value="2"/>
</dbReference>
<dbReference type="Pfam" id="PF13855">
    <property type="entry name" value="LRR_8"/>
    <property type="match status" value="1"/>
</dbReference>
<dbReference type="GO" id="GO:0003677">
    <property type="term" value="F:DNA binding"/>
    <property type="evidence" value="ECO:0007669"/>
    <property type="project" value="UniProtKB-KW"/>
</dbReference>
<feature type="DNA-binding region" description="Integrase-type" evidence="12">
    <location>
        <begin position="261"/>
        <end position="320"/>
    </location>
</feature>
<keyword evidence="14" id="KW-0812">Transmembrane</keyword>
<dbReference type="Proteomes" id="UP000677803">
    <property type="component" value="Unassembled WGS sequence"/>
</dbReference>
<dbReference type="InterPro" id="IPR000372">
    <property type="entry name" value="LRRNT"/>
</dbReference>
<dbReference type="InterPro" id="IPR001611">
    <property type="entry name" value="Leu-rich_rpt"/>
</dbReference>
<dbReference type="GO" id="GO:0016787">
    <property type="term" value="F:hydrolase activity"/>
    <property type="evidence" value="ECO:0007669"/>
    <property type="project" value="UniProtKB-KW"/>
</dbReference>
<evidence type="ECO:0000256" key="13">
    <source>
        <dbReference type="SAM" id="MobiDB-lite"/>
    </source>
</evidence>
<feature type="compositionally biased region" description="Low complexity" evidence="13">
    <location>
        <begin position="120"/>
        <end position="131"/>
    </location>
</feature>
<evidence type="ECO:0000256" key="5">
    <source>
        <dbReference type="ARBA" id="ARBA00022723"/>
    </source>
</evidence>
<dbReference type="FunFam" id="3.80.10.10:FF:000445">
    <property type="entry name" value="Oligodendrocyte myelin glycoprotein b"/>
    <property type="match status" value="1"/>
</dbReference>
<dbReference type="GO" id="GO:0015074">
    <property type="term" value="P:DNA integration"/>
    <property type="evidence" value="ECO:0007669"/>
    <property type="project" value="UniProtKB-KW"/>
</dbReference>
<dbReference type="OrthoDB" id="1574204at2759"/>
<keyword evidence="2" id="KW-0808">Transferase</keyword>